<gene>
    <name evidence="1" type="ORF">A7E75_13765</name>
</gene>
<dbReference type="AlphaFoldDB" id="A0A1L3GJ39"/>
<organism evidence="1 2">
    <name type="scientific">Syntrophotalea acetylenica</name>
    <name type="common">Pelobacter acetylenicus</name>
    <dbReference type="NCBI Taxonomy" id="29542"/>
    <lineage>
        <taxon>Bacteria</taxon>
        <taxon>Pseudomonadati</taxon>
        <taxon>Thermodesulfobacteriota</taxon>
        <taxon>Desulfuromonadia</taxon>
        <taxon>Desulfuromonadales</taxon>
        <taxon>Syntrophotaleaceae</taxon>
        <taxon>Syntrophotalea</taxon>
    </lineage>
</organism>
<dbReference type="Proteomes" id="UP000182264">
    <property type="component" value="Chromosome"/>
</dbReference>
<accession>A0A1L3GJ39</accession>
<dbReference type="OrthoDB" id="9765693at2"/>
<dbReference type="EMBL" id="CP015518">
    <property type="protein sequence ID" value="APG25953.1"/>
    <property type="molecule type" value="Genomic_DNA"/>
</dbReference>
<reference evidence="1 2" key="1">
    <citation type="journal article" date="2017" name="Genome Announc.">
        <title>Complete Genome Sequences of Two Acetylene-Fermenting Pelobacter acetylenicus Strains.</title>
        <authorList>
            <person name="Sutton J.M."/>
            <person name="Baesman S.M."/>
            <person name="Fierst J.L."/>
            <person name="Poret-Peterson A.T."/>
            <person name="Oremland R.S."/>
            <person name="Dunlap D.S."/>
            <person name="Akob D.M."/>
        </authorList>
    </citation>
    <scope>NUCLEOTIDE SEQUENCE [LARGE SCALE GENOMIC DNA]</scope>
    <source>
        <strain evidence="1 2">DSM 3247</strain>
    </source>
</reference>
<dbReference type="STRING" id="29542.A6070_07790"/>
<sequence>MVQGFRKTETINEEEKKIADGEFLKSITTKTKDELRVYFEKKYEYYKNKSKCTFGFGPEGSCEFIGAFFLADFDETTRESIEKIIIEVFNGNITPLDFSNQMDNIVTNSKIRYDTWSSAFRFIKSGTGVWIDSHACAIMANTITGKDLNNKINSNNDNKNINTKNENDECFIATAAFGDFNNEYVVKFRKYRDRVLVNRLLGRIFIYSYYKVSPPFARIIGKHEFLKNFTRKILLKISQHLS</sequence>
<dbReference type="KEGG" id="pace:A6070_07790"/>
<dbReference type="NCBIfam" id="NF041770">
    <property type="entry name" value="CFI_box_CTERM"/>
    <property type="match status" value="1"/>
</dbReference>
<name>A0A1L3GJ39_SYNAC</name>
<protein>
    <submittedName>
        <fullName evidence="1">Uncharacterized protein</fullName>
    </submittedName>
</protein>
<evidence type="ECO:0000313" key="2">
    <source>
        <dbReference type="Proteomes" id="UP000182264"/>
    </source>
</evidence>
<dbReference type="InterPro" id="IPR049886">
    <property type="entry name" value="CFI_box_CTERM_dom"/>
</dbReference>
<keyword evidence="2" id="KW-1185">Reference proteome</keyword>
<dbReference type="RefSeq" id="WP_072287794.1">
    <property type="nucleotide sequence ID" value="NZ_CP015455.1"/>
</dbReference>
<proteinExistence type="predicted"/>
<evidence type="ECO:0000313" key="1">
    <source>
        <dbReference type="EMBL" id="APG25953.1"/>
    </source>
</evidence>